<feature type="region of interest" description="Disordered" evidence="3">
    <location>
        <begin position="358"/>
        <end position="378"/>
    </location>
</feature>
<dbReference type="PANTHER" id="PTHR30158:SF24">
    <property type="entry name" value="HLYD FAMILY SECRETION PROTEIN"/>
    <property type="match status" value="1"/>
</dbReference>
<gene>
    <name evidence="8" type="ORF">F1189_30210</name>
</gene>
<dbReference type="GO" id="GO:0046677">
    <property type="term" value="P:response to antibiotic"/>
    <property type="evidence" value="ECO:0007669"/>
    <property type="project" value="TreeGrafter"/>
</dbReference>
<evidence type="ECO:0000259" key="5">
    <source>
        <dbReference type="Pfam" id="PF25917"/>
    </source>
</evidence>
<comment type="subcellular location">
    <subcellularLocation>
        <location evidence="1">Cell envelope</location>
    </subcellularLocation>
</comment>
<feature type="domain" description="Multidrug resistance protein MdtA-like beta-barrel" evidence="6">
    <location>
        <begin position="207"/>
        <end position="289"/>
    </location>
</feature>
<reference evidence="8 9" key="1">
    <citation type="submission" date="2019-09" db="EMBL/GenBank/DDBJ databases">
        <title>Genome sequence of Rhodovastum atsumiense, a diverse member of the Acetobacteraceae family of non-sulfur purple photosynthetic bacteria.</title>
        <authorList>
            <person name="Meyer T."/>
            <person name="Kyndt J."/>
        </authorList>
    </citation>
    <scope>NUCLEOTIDE SEQUENCE [LARGE SCALE GENOMIC DNA]</scope>
    <source>
        <strain evidence="8 9">DSM 21279</strain>
    </source>
</reference>
<dbReference type="Pfam" id="PF25876">
    <property type="entry name" value="HH_MFP_RND"/>
    <property type="match status" value="1"/>
</dbReference>
<feature type="domain" description="Multidrug resistance protein MdtA-like alpha-helical hairpin" evidence="4">
    <location>
        <begin position="100"/>
        <end position="170"/>
    </location>
</feature>
<dbReference type="Pfam" id="PF25967">
    <property type="entry name" value="RND-MFP_C"/>
    <property type="match status" value="1"/>
</dbReference>
<evidence type="ECO:0000256" key="3">
    <source>
        <dbReference type="SAM" id="MobiDB-lite"/>
    </source>
</evidence>
<comment type="caution">
    <text evidence="8">The sequence shown here is derived from an EMBL/GenBank/DDBJ whole genome shotgun (WGS) entry which is preliminary data.</text>
</comment>
<evidence type="ECO:0000259" key="7">
    <source>
        <dbReference type="Pfam" id="PF25967"/>
    </source>
</evidence>
<dbReference type="Pfam" id="PF25917">
    <property type="entry name" value="BSH_RND"/>
    <property type="match status" value="1"/>
</dbReference>
<dbReference type="GO" id="GO:0030313">
    <property type="term" value="C:cell envelope"/>
    <property type="evidence" value="ECO:0007669"/>
    <property type="project" value="UniProtKB-SubCell"/>
</dbReference>
<dbReference type="InterPro" id="IPR058625">
    <property type="entry name" value="MdtA-like_BSH"/>
</dbReference>
<dbReference type="InterPro" id="IPR058624">
    <property type="entry name" value="MdtA-like_HH"/>
</dbReference>
<accession>A0A5M6IIU8</accession>
<dbReference type="NCBIfam" id="TIGR01730">
    <property type="entry name" value="RND_mfp"/>
    <property type="match status" value="1"/>
</dbReference>
<name>A0A5M6IIU8_9PROT</name>
<dbReference type="Gene3D" id="2.40.30.170">
    <property type="match status" value="1"/>
</dbReference>
<comment type="similarity">
    <text evidence="2">Belongs to the membrane fusion protein (MFP) (TC 8.A.1) family.</text>
</comment>
<feature type="domain" description="Multidrug resistance protein MdtA-like barrel-sandwich hybrid" evidence="5">
    <location>
        <begin position="60"/>
        <end position="202"/>
    </location>
</feature>
<feature type="domain" description="Multidrug resistance protein MdtA-like C-terminal permuted SH3" evidence="7">
    <location>
        <begin position="294"/>
        <end position="354"/>
    </location>
</feature>
<evidence type="ECO:0000256" key="1">
    <source>
        <dbReference type="ARBA" id="ARBA00004196"/>
    </source>
</evidence>
<dbReference type="OrthoDB" id="9800613at2"/>
<keyword evidence="9" id="KW-1185">Reference proteome</keyword>
<dbReference type="Gene3D" id="1.10.287.470">
    <property type="entry name" value="Helix hairpin bin"/>
    <property type="match status" value="1"/>
</dbReference>
<sequence>MKPRRPPQLALPLLLSLTLLGGCKPRDEYQAPPPDVTVAPPLQRDVTEYLEASGQLAAVNTVELVARVQGSLQAIGYRDGEKVRQGDLLFTIEPAPYLAQLEQAKASLASAEAKAAFSERQYRRHADLARTDASSRQQVDQALFERDANRATVTQAQASLAQAEITYGYTHVLAPFAGLVTAHQANVGALVGGGQPTPLATIIQLDPLWVTFTIPEQDALRLRAARMAQDVAVEIGLQDEAGYPHRGSIDYVAPQIDAATGTLTLRGQFDNPDHALLPGAFVRIRVTIGLRKAALLVPDAAIHLDRGGWTVLTVTDDDVVQARTISPGVREGAMRVVASGLGADDRIIVEGLQYARAGQRVRPRETPPGADAHGDDNR</sequence>
<dbReference type="Pfam" id="PF25944">
    <property type="entry name" value="Beta-barrel_RND"/>
    <property type="match status" value="1"/>
</dbReference>
<dbReference type="PANTHER" id="PTHR30158">
    <property type="entry name" value="ACRA/E-RELATED COMPONENT OF DRUG EFFLUX TRANSPORTER"/>
    <property type="match status" value="1"/>
</dbReference>
<dbReference type="GO" id="GO:0022857">
    <property type="term" value="F:transmembrane transporter activity"/>
    <property type="evidence" value="ECO:0007669"/>
    <property type="project" value="InterPro"/>
</dbReference>
<dbReference type="Proteomes" id="UP000325255">
    <property type="component" value="Unassembled WGS sequence"/>
</dbReference>
<evidence type="ECO:0000256" key="2">
    <source>
        <dbReference type="ARBA" id="ARBA00009477"/>
    </source>
</evidence>
<dbReference type="Gene3D" id="2.40.50.100">
    <property type="match status" value="1"/>
</dbReference>
<dbReference type="GO" id="GO:0005886">
    <property type="term" value="C:plasma membrane"/>
    <property type="evidence" value="ECO:0007669"/>
    <property type="project" value="TreeGrafter"/>
</dbReference>
<evidence type="ECO:0000259" key="6">
    <source>
        <dbReference type="Pfam" id="PF25944"/>
    </source>
</evidence>
<evidence type="ECO:0000313" key="9">
    <source>
        <dbReference type="Proteomes" id="UP000325255"/>
    </source>
</evidence>
<dbReference type="InterPro" id="IPR006143">
    <property type="entry name" value="RND_pump_MFP"/>
</dbReference>
<protein>
    <submittedName>
        <fullName evidence="8">Efflux RND transporter periplasmic adaptor subunit</fullName>
    </submittedName>
</protein>
<dbReference type="Gene3D" id="2.40.420.20">
    <property type="match status" value="1"/>
</dbReference>
<dbReference type="AlphaFoldDB" id="A0A5M6IIU8"/>
<dbReference type="SUPFAM" id="SSF111369">
    <property type="entry name" value="HlyD-like secretion proteins"/>
    <property type="match status" value="1"/>
</dbReference>
<dbReference type="InterPro" id="IPR058626">
    <property type="entry name" value="MdtA-like_b-barrel"/>
</dbReference>
<dbReference type="EMBL" id="VWPK01000097">
    <property type="protein sequence ID" value="KAA5608216.1"/>
    <property type="molecule type" value="Genomic_DNA"/>
</dbReference>
<evidence type="ECO:0000313" key="8">
    <source>
        <dbReference type="EMBL" id="KAA5608216.1"/>
    </source>
</evidence>
<organism evidence="8 9">
    <name type="scientific">Rhodovastum atsumiense</name>
    <dbReference type="NCBI Taxonomy" id="504468"/>
    <lineage>
        <taxon>Bacteria</taxon>
        <taxon>Pseudomonadati</taxon>
        <taxon>Pseudomonadota</taxon>
        <taxon>Alphaproteobacteria</taxon>
        <taxon>Acetobacterales</taxon>
        <taxon>Acetobacteraceae</taxon>
        <taxon>Rhodovastum</taxon>
    </lineage>
</organism>
<evidence type="ECO:0000259" key="4">
    <source>
        <dbReference type="Pfam" id="PF25876"/>
    </source>
</evidence>
<dbReference type="PROSITE" id="PS51257">
    <property type="entry name" value="PROKAR_LIPOPROTEIN"/>
    <property type="match status" value="1"/>
</dbReference>
<dbReference type="InterPro" id="IPR058627">
    <property type="entry name" value="MdtA-like_C"/>
</dbReference>
<proteinExistence type="inferred from homology"/>